<dbReference type="InterPro" id="IPR005471">
    <property type="entry name" value="Tscrpt_reg_IclR_N"/>
</dbReference>
<dbReference type="Proteomes" id="UP000246073">
    <property type="component" value="Unassembled WGS sequence"/>
</dbReference>
<dbReference type="PANTHER" id="PTHR30136">
    <property type="entry name" value="HELIX-TURN-HELIX TRANSCRIPTIONAL REGULATOR, ICLR FAMILY"/>
    <property type="match status" value="1"/>
</dbReference>
<evidence type="ECO:0000313" key="7">
    <source>
        <dbReference type="Proteomes" id="UP000246073"/>
    </source>
</evidence>
<evidence type="ECO:0000256" key="2">
    <source>
        <dbReference type="ARBA" id="ARBA00023125"/>
    </source>
</evidence>
<evidence type="ECO:0000256" key="1">
    <source>
        <dbReference type="ARBA" id="ARBA00023015"/>
    </source>
</evidence>
<evidence type="ECO:0000259" key="4">
    <source>
        <dbReference type="PROSITE" id="PS51077"/>
    </source>
</evidence>
<feature type="domain" description="IclR-ED" evidence="5">
    <location>
        <begin position="77"/>
        <end position="260"/>
    </location>
</feature>
<evidence type="ECO:0000259" key="5">
    <source>
        <dbReference type="PROSITE" id="PS51078"/>
    </source>
</evidence>
<dbReference type="InterPro" id="IPR029016">
    <property type="entry name" value="GAF-like_dom_sf"/>
</dbReference>
<proteinExistence type="predicted"/>
<protein>
    <submittedName>
        <fullName evidence="6">Transcriptional regulator, IclR family</fullName>
    </submittedName>
</protein>
<dbReference type="GO" id="GO:0003700">
    <property type="term" value="F:DNA-binding transcription factor activity"/>
    <property type="evidence" value="ECO:0007669"/>
    <property type="project" value="TreeGrafter"/>
</dbReference>
<name>A0A2P9HQ69_9HYPH</name>
<dbReference type="PROSITE" id="PS51078">
    <property type="entry name" value="ICLR_ED"/>
    <property type="match status" value="1"/>
</dbReference>
<sequence>MTEEAGSLKLVPAVMRAAQILDLIAKAGAGMGGALKLSDIARQAGLPKSSVHGLCQTLVYLKLLKFNSDGSFSMGPQSVRWANIFLAGSDIVEVFHEAVAQAEGLGAYTLTLSHLEGPDVIYLSCRNSSAPLGITFRIGMRVPAVFTATGKAMLAAMPNDERARHLPEHWPELATPASVASLKALEGEMSGIREKGYSLDDGQLREGMFCIGAAIYEQPNRPSAGIALSMMAAEARPEVIEQIGKRMRALADDVAERMGWASASESPVQIGE</sequence>
<evidence type="ECO:0000256" key="3">
    <source>
        <dbReference type="ARBA" id="ARBA00023163"/>
    </source>
</evidence>
<keyword evidence="2" id="KW-0238">DNA-binding</keyword>
<dbReference type="Pfam" id="PF09339">
    <property type="entry name" value="HTH_IclR"/>
    <property type="match status" value="1"/>
</dbReference>
<gene>
    <name evidence="6" type="ORF">OHAE_2106</name>
</gene>
<dbReference type="Pfam" id="PF01614">
    <property type="entry name" value="IclR_C"/>
    <property type="match status" value="1"/>
</dbReference>
<dbReference type="Gene3D" id="1.10.10.10">
    <property type="entry name" value="Winged helix-like DNA-binding domain superfamily/Winged helix DNA-binding domain"/>
    <property type="match status" value="1"/>
</dbReference>
<dbReference type="GO" id="GO:0045892">
    <property type="term" value="P:negative regulation of DNA-templated transcription"/>
    <property type="evidence" value="ECO:0007669"/>
    <property type="project" value="TreeGrafter"/>
</dbReference>
<dbReference type="RefSeq" id="WP_109369703.1">
    <property type="nucleotide sequence ID" value="NZ_OOFM01000005.1"/>
</dbReference>
<keyword evidence="1" id="KW-0805">Transcription regulation</keyword>
<dbReference type="PROSITE" id="PS51077">
    <property type="entry name" value="HTH_ICLR"/>
    <property type="match status" value="1"/>
</dbReference>
<dbReference type="InterPro" id="IPR014757">
    <property type="entry name" value="Tscrpt_reg_IclR_C"/>
</dbReference>
<organism evidence="6 7">
    <name type="scientific">Ochrobactrum soli</name>
    <dbReference type="NCBI Taxonomy" id="2448455"/>
    <lineage>
        <taxon>Bacteria</taxon>
        <taxon>Pseudomonadati</taxon>
        <taxon>Pseudomonadota</taxon>
        <taxon>Alphaproteobacteria</taxon>
        <taxon>Hyphomicrobiales</taxon>
        <taxon>Brucellaceae</taxon>
        <taxon>Brucella/Ochrobactrum group</taxon>
        <taxon>Ochrobactrum</taxon>
    </lineage>
</organism>
<evidence type="ECO:0000313" key="6">
    <source>
        <dbReference type="EMBL" id="SPL66239.1"/>
    </source>
</evidence>
<dbReference type="EMBL" id="OOFM01000005">
    <property type="protein sequence ID" value="SPL66239.1"/>
    <property type="molecule type" value="Genomic_DNA"/>
</dbReference>
<dbReference type="Gene3D" id="3.30.450.40">
    <property type="match status" value="1"/>
</dbReference>
<dbReference type="SUPFAM" id="SSF55781">
    <property type="entry name" value="GAF domain-like"/>
    <property type="match status" value="1"/>
</dbReference>
<dbReference type="SMART" id="SM00346">
    <property type="entry name" value="HTH_ICLR"/>
    <property type="match status" value="1"/>
</dbReference>
<reference evidence="7" key="1">
    <citation type="submission" date="2017-12" db="EMBL/GenBank/DDBJ databases">
        <authorList>
            <person name="Diaz M."/>
        </authorList>
    </citation>
    <scope>NUCLEOTIDE SEQUENCE [LARGE SCALE GENOMIC DNA]</scope>
    <source>
        <strain evidence="7">FI11154</strain>
    </source>
</reference>
<keyword evidence="3" id="KW-0804">Transcription</keyword>
<dbReference type="InterPro" id="IPR036390">
    <property type="entry name" value="WH_DNA-bd_sf"/>
</dbReference>
<dbReference type="InterPro" id="IPR036388">
    <property type="entry name" value="WH-like_DNA-bd_sf"/>
</dbReference>
<dbReference type="InterPro" id="IPR050707">
    <property type="entry name" value="HTH_MetabolicPath_Reg"/>
</dbReference>
<dbReference type="PANTHER" id="PTHR30136:SF24">
    <property type="entry name" value="HTH-TYPE TRANSCRIPTIONAL REPRESSOR ALLR"/>
    <property type="match status" value="1"/>
</dbReference>
<accession>A0A2P9HQ69</accession>
<dbReference type="SUPFAM" id="SSF46785">
    <property type="entry name" value="Winged helix' DNA-binding domain"/>
    <property type="match status" value="1"/>
</dbReference>
<dbReference type="AlphaFoldDB" id="A0A2P9HQ69"/>
<feature type="domain" description="HTH iclR-type" evidence="4">
    <location>
        <begin position="11"/>
        <end position="76"/>
    </location>
</feature>
<dbReference type="GO" id="GO:0003677">
    <property type="term" value="F:DNA binding"/>
    <property type="evidence" value="ECO:0007669"/>
    <property type="project" value="UniProtKB-KW"/>
</dbReference>